<organism evidence="2 3">
    <name type="scientific">Microthlaspi erraticum</name>
    <dbReference type="NCBI Taxonomy" id="1685480"/>
    <lineage>
        <taxon>Eukaryota</taxon>
        <taxon>Viridiplantae</taxon>
        <taxon>Streptophyta</taxon>
        <taxon>Embryophyta</taxon>
        <taxon>Tracheophyta</taxon>
        <taxon>Spermatophyta</taxon>
        <taxon>Magnoliopsida</taxon>
        <taxon>eudicotyledons</taxon>
        <taxon>Gunneridae</taxon>
        <taxon>Pentapetalae</taxon>
        <taxon>rosids</taxon>
        <taxon>malvids</taxon>
        <taxon>Brassicales</taxon>
        <taxon>Brassicaceae</taxon>
        <taxon>Coluteocarpeae</taxon>
        <taxon>Microthlaspi</taxon>
    </lineage>
</organism>
<name>A0A6D2ILS3_9BRAS</name>
<accession>A0A6D2ILS3</accession>
<keyword evidence="3" id="KW-1185">Reference proteome</keyword>
<proteinExistence type="predicted"/>
<dbReference type="AlphaFoldDB" id="A0A6D2ILS3"/>
<evidence type="ECO:0000313" key="3">
    <source>
        <dbReference type="Proteomes" id="UP000467841"/>
    </source>
</evidence>
<gene>
    <name evidence="2" type="ORF">MERR_LOCUS18495</name>
</gene>
<dbReference type="EMBL" id="CACVBM020001106">
    <property type="protein sequence ID" value="CAA7031260.1"/>
    <property type="molecule type" value="Genomic_DNA"/>
</dbReference>
<protein>
    <submittedName>
        <fullName evidence="2">Uncharacterized protein</fullName>
    </submittedName>
</protein>
<comment type="caution">
    <text evidence="2">The sequence shown here is derived from an EMBL/GenBank/DDBJ whole genome shotgun (WGS) entry which is preliminary data.</text>
</comment>
<dbReference type="Proteomes" id="UP000467841">
    <property type="component" value="Unassembled WGS sequence"/>
</dbReference>
<evidence type="ECO:0000313" key="2">
    <source>
        <dbReference type="EMBL" id="CAA7031260.1"/>
    </source>
</evidence>
<evidence type="ECO:0000256" key="1">
    <source>
        <dbReference type="SAM" id="MobiDB-lite"/>
    </source>
</evidence>
<sequence>MVSELCLRWWRSRRRRNARRWSFFRFHHHIEEDESADRSSQSTGKRSRLRGGRTAAGRNSLWAKKLIESSRFIGEDAREMQGFPLIRI</sequence>
<feature type="region of interest" description="Disordered" evidence="1">
    <location>
        <begin position="32"/>
        <end position="55"/>
    </location>
</feature>
<reference evidence="2" key="1">
    <citation type="submission" date="2020-01" db="EMBL/GenBank/DDBJ databases">
        <authorList>
            <person name="Mishra B."/>
        </authorList>
    </citation>
    <scope>NUCLEOTIDE SEQUENCE [LARGE SCALE GENOMIC DNA]</scope>
</reference>